<name>A0A653E6G2_9PSED</name>
<organism evidence="1">
    <name type="scientific">Pseudomonas marincola</name>
    <dbReference type="NCBI Taxonomy" id="437900"/>
    <lineage>
        <taxon>Bacteria</taxon>
        <taxon>Pseudomonadati</taxon>
        <taxon>Pseudomonadota</taxon>
        <taxon>Gammaproteobacteria</taxon>
        <taxon>Pseudomonadales</taxon>
        <taxon>Pseudomonadaceae</taxon>
        <taxon>Pseudomonas</taxon>
    </lineage>
</organism>
<evidence type="ECO:0000313" key="1">
    <source>
        <dbReference type="EMBL" id="VEV98295.1"/>
    </source>
</evidence>
<protein>
    <submittedName>
        <fullName evidence="1">Uncharacterized protein</fullName>
    </submittedName>
</protein>
<sequence length="871" mass="93620">MKIRRLGHSLIGLLVLLIVLAVLAYINTQRVLQSQGIDDIDWQGLQVSLQGVHVGQLSLRQHGSEGAALQLELGEVDLLWRQFSTLPPFWQHVRIGQATVDWQPGTAQETTQASAESVLNQLSEIAGMLPLTGQIDNLRATLPCTSGRCTLLGSATLNKLASSPAKLQVQLDLREQQQRIALSSELEISPQTLQLQLGVLVDDQPQLGLHFTADNAADGLALSGNLAAPDLNQATTLQRWLSHWVLPANTALPQAPGAASLAANWDLHAPSLDQLISATGTVDVQANLPEPWPVPGIGQLQGKLALAADSNEQGWLIKRLEADLGLEYLSADLLAKLPAELKVEALQLRVQPTTAAAHLAPTLADRSLPLTLDLVSKGASNISLQGNLTLANSLPWALQLTDATLTADTPRLKYTGYKLSTPKAQLQLDAYADAEAIELSIKKNSTLRLSQLSGAGVKLSNLEASTSGLEFSASTPSIADSWQMDGALKLSSKRLQHEQLHSMGWDWQGSIKGSGHAGDTPLQLNLNGKFSADSGLQLPAKISYASNGLTIEAELAELFLRAGNPLAKTLKSWPALLDLNQGRFKADATLKLPAGNGKLKLDANITGKGVGGIYDRTEISGIDGNVRLQLDGQNLRADIKTLKIEEANPGIPVGPIQLRGSYNTKLNTLDAGLLKLNLAQAGLLGGNVNMAAGQWDMSQNQWRFPVNVTGLQLQTLFALYPAEGLSGSGLIDGYLPMIATRQGVHIDKGEIHARAPGGRLRFDNDKIKALGQSNPAMQLVAQSLEDFHYTTLNSDVGYSEQGKLQLGLRLEGQNPAIENGRPIHFNINLEENIPTLLASLQLSDKVSEIIQRRVQKFILERNNKSTSPKTP</sequence>
<dbReference type="RefSeq" id="WP_150548837.1">
    <property type="nucleotide sequence ID" value="NZ_LR215729.2"/>
</dbReference>
<dbReference type="InterPro" id="IPR021730">
    <property type="entry name" value="YdbH"/>
</dbReference>
<reference evidence="1" key="1">
    <citation type="submission" date="2019-02" db="EMBL/GenBank/DDBJ databases">
        <authorList>
            <consortium name="Genoscope - CEA"/>
            <person name="William W."/>
        </authorList>
    </citation>
    <scope>NUCLEOTIDE SEQUENCE [LARGE SCALE GENOMIC DNA]</scope>
    <source>
        <strain evidence="1">YSy11</strain>
    </source>
</reference>
<accession>A0A653E6G2</accession>
<gene>
    <name evidence="1" type="ORF">PMYSY11_3251</name>
</gene>
<dbReference type="AlphaFoldDB" id="A0A653E6G2"/>
<proteinExistence type="predicted"/>
<dbReference type="Pfam" id="PF11739">
    <property type="entry name" value="YdbH-like"/>
    <property type="match status" value="1"/>
</dbReference>
<dbReference type="EMBL" id="LR215729">
    <property type="protein sequence ID" value="VEV98295.1"/>
    <property type="molecule type" value="Genomic_DNA"/>
</dbReference>